<evidence type="ECO:0000256" key="1">
    <source>
        <dbReference type="SAM" id="MobiDB-lite"/>
    </source>
</evidence>
<reference evidence="3" key="1">
    <citation type="journal article" date="2023" name="Mol. Phylogenet. Evol.">
        <title>Genome-scale phylogeny and comparative genomics of the fungal order Sordariales.</title>
        <authorList>
            <person name="Hensen N."/>
            <person name="Bonometti L."/>
            <person name="Westerberg I."/>
            <person name="Brannstrom I.O."/>
            <person name="Guillou S."/>
            <person name="Cros-Aarteil S."/>
            <person name="Calhoun S."/>
            <person name="Haridas S."/>
            <person name="Kuo A."/>
            <person name="Mondo S."/>
            <person name="Pangilinan J."/>
            <person name="Riley R."/>
            <person name="LaButti K."/>
            <person name="Andreopoulos B."/>
            <person name="Lipzen A."/>
            <person name="Chen C."/>
            <person name="Yan M."/>
            <person name="Daum C."/>
            <person name="Ng V."/>
            <person name="Clum A."/>
            <person name="Steindorff A."/>
            <person name="Ohm R.A."/>
            <person name="Martin F."/>
            <person name="Silar P."/>
            <person name="Natvig D.O."/>
            <person name="Lalanne C."/>
            <person name="Gautier V."/>
            <person name="Ament-Velasquez S.L."/>
            <person name="Kruys A."/>
            <person name="Hutchinson M.I."/>
            <person name="Powell A.J."/>
            <person name="Barry K."/>
            <person name="Miller A.N."/>
            <person name="Grigoriev I.V."/>
            <person name="Debuchy R."/>
            <person name="Gladieux P."/>
            <person name="Hiltunen Thoren M."/>
            <person name="Johannesson H."/>
        </authorList>
    </citation>
    <scope>NUCLEOTIDE SEQUENCE</scope>
    <source>
        <strain evidence="3">PSN293</strain>
    </source>
</reference>
<comment type="caution">
    <text evidence="3">The sequence shown here is derived from an EMBL/GenBank/DDBJ whole genome shotgun (WGS) entry which is preliminary data.</text>
</comment>
<evidence type="ECO:0000256" key="2">
    <source>
        <dbReference type="SAM" id="SignalP"/>
    </source>
</evidence>
<evidence type="ECO:0000313" key="3">
    <source>
        <dbReference type="EMBL" id="KAK4207473.1"/>
    </source>
</evidence>
<sequence length="312" mass="31313">MKTTPPRLGVSLIALLHIPSVLAEPATTVTTTTATTTASDEPSCTASLITTLCDYPEPVIAAASSGKAHCWDYCNANPPCDFVIFAAGNPYTGTGTCWVYPGEAFYEARGTTDGCSNPYLSVYAKPDCKPSATVPGGGGGCAATASPSAVASVCGYPPPDADCFKDCKASTGAVHCLSLCAESEACNYAVFNPQGPNLSPYGPGNCWIFKDGEYDAGKAGSTCGSEGPEQYVYNNVCPRPAASTVSSSSSSPSAATSGSEGGGSSATEADKPSSSATGQADKAEAKDSNSAGSAPVALSLGSLLAVGLVIWL</sequence>
<accession>A0AAN7B1I5</accession>
<proteinExistence type="predicted"/>
<organism evidence="3 4">
    <name type="scientific">Rhypophila decipiens</name>
    <dbReference type="NCBI Taxonomy" id="261697"/>
    <lineage>
        <taxon>Eukaryota</taxon>
        <taxon>Fungi</taxon>
        <taxon>Dikarya</taxon>
        <taxon>Ascomycota</taxon>
        <taxon>Pezizomycotina</taxon>
        <taxon>Sordariomycetes</taxon>
        <taxon>Sordariomycetidae</taxon>
        <taxon>Sordariales</taxon>
        <taxon>Naviculisporaceae</taxon>
        <taxon>Rhypophila</taxon>
    </lineage>
</organism>
<dbReference type="AlphaFoldDB" id="A0AAN7B1I5"/>
<feature type="region of interest" description="Disordered" evidence="1">
    <location>
        <begin position="244"/>
        <end position="294"/>
    </location>
</feature>
<reference evidence="3" key="2">
    <citation type="submission" date="2023-05" db="EMBL/GenBank/DDBJ databases">
        <authorList>
            <consortium name="Lawrence Berkeley National Laboratory"/>
            <person name="Steindorff A."/>
            <person name="Hensen N."/>
            <person name="Bonometti L."/>
            <person name="Westerberg I."/>
            <person name="Brannstrom I.O."/>
            <person name="Guillou S."/>
            <person name="Cros-Aarteil S."/>
            <person name="Calhoun S."/>
            <person name="Haridas S."/>
            <person name="Kuo A."/>
            <person name="Mondo S."/>
            <person name="Pangilinan J."/>
            <person name="Riley R."/>
            <person name="Labutti K."/>
            <person name="Andreopoulos B."/>
            <person name="Lipzen A."/>
            <person name="Chen C."/>
            <person name="Yanf M."/>
            <person name="Daum C."/>
            <person name="Ng V."/>
            <person name="Clum A."/>
            <person name="Ohm R."/>
            <person name="Martin F."/>
            <person name="Silar P."/>
            <person name="Natvig D."/>
            <person name="Lalanne C."/>
            <person name="Gautier V."/>
            <person name="Ament-Velasquez S.L."/>
            <person name="Kruys A."/>
            <person name="Hutchinson M.I."/>
            <person name="Powell A.J."/>
            <person name="Barry K."/>
            <person name="Miller A.N."/>
            <person name="Grigoriev I.V."/>
            <person name="Debuchy R."/>
            <person name="Gladieux P."/>
            <person name="Thoren M.H."/>
            <person name="Johannesson H."/>
        </authorList>
    </citation>
    <scope>NUCLEOTIDE SEQUENCE</scope>
    <source>
        <strain evidence="3">PSN293</strain>
    </source>
</reference>
<feature type="signal peptide" evidence="2">
    <location>
        <begin position="1"/>
        <end position="23"/>
    </location>
</feature>
<keyword evidence="4" id="KW-1185">Reference proteome</keyword>
<name>A0AAN7B1I5_9PEZI</name>
<gene>
    <name evidence="3" type="ORF">QBC37DRAFT_355207</name>
</gene>
<protein>
    <submittedName>
        <fullName evidence="3">Uncharacterized protein</fullName>
    </submittedName>
</protein>
<feature type="chain" id="PRO_5042817892" evidence="2">
    <location>
        <begin position="24"/>
        <end position="312"/>
    </location>
</feature>
<keyword evidence="2" id="KW-0732">Signal</keyword>
<dbReference type="EMBL" id="MU858292">
    <property type="protein sequence ID" value="KAK4207473.1"/>
    <property type="molecule type" value="Genomic_DNA"/>
</dbReference>
<dbReference type="Proteomes" id="UP001301769">
    <property type="component" value="Unassembled WGS sequence"/>
</dbReference>
<feature type="compositionally biased region" description="Low complexity" evidence="1">
    <location>
        <begin position="244"/>
        <end position="258"/>
    </location>
</feature>
<evidence type="ECO:0000313" key="4">
    <source>
        <dbReference type="Proteomes" id="UP001301769"/>
    </source>
</evidence>